<proteinExistence type="predicted"/>
<gene>
    <name evidence="3" type="ORF">KILIM_046_00160</name>
</gene>
<evidence type="ECO:0000313" key="3">
    <source>
        <dbReference type="EMBL" id="GAB96732.1"/>
    </source>
</evidence>
<protein>
    <recommendedName>
        <fullName evidence="5">PknH-like extracellular domain-containing protein</fullName>
    </recommendedName>
</protein>
<dbReference type="Proteomes" id="UP000008366">
    <property type="component" value="Unassembled WGS sequence"/>
</dbReference>
<feature type="chain" id="PRO_5038564141" description="PknH-like extracellular domain-containing protein" evidence="2">
    <location>
        <begin position="31"/>
        <end position="288"/>
    </location>
</feature>
<dbReference type="STRING" id="1184609.KILIM_046_00160"/>
<dbReference type="AlphaFoldDB" id="K6WXB8"/>
<evidence type="ECO:0000313" key="4">
    <source>
        <dbReference type="Proteomes" id="UP000008366"/>
    </source>
</evidence>
<feature type="signal peptide" evidence="2">
    <location>
        <begin position="1"/>
        <end position="30"/>
    </location>
</feature>
<feature type="region of interest" description="Disordered" evidence="1">
    <location>
        <begin position="204"/>
        <end position="228"/>
    </location>
</feature>
<dbReference type="RefSeq" id="WP_006593264.1">
    <property type="nucleotide sequence ID" value="NZ_BAHD01000046.1"/>
</dbReference>
<feature type="region of interest" description="Disordered" evidence="1">
    <location>
        <begin position="42"/>
        <end position="80"/>
    </location>
</feature>
<dbReference type="eggNOG" id="ENOG5031QVH">
    <property type="taxonomic scope" value="Bacteria"/>
</dbReference>
<dbReference type="EMBL" id="BAHD01000046">
    <property type="protein sequence ID" value="GAB96732.1"/>
    <property type="molecule type" value="Genomic_DNA"/>
</dbReference>
<comment type="caution">
    <text evidence="3">The sequence shown here is derived from an EMBL/GenBank/DDBJ whole genome shotgun (WGS) entry which is preliminary data.</text>
</comment>
<evidence type="ECO:0008006" key="5">
    <source>
        <dbReference type="Google" id="ProtNLM"/>
    </source>
</evidence>
<evidence type="ECO:0000256" key="2">
    <source>
        <dbReference type="SAM" id="SignalP"/>
    </source>
</evidence>
<feature type="compositionally biased region" description="Polar residues" evidence="1">
    <location>
        <begin position="53"/>
        <end position="62"/>
    </location>
</feature>
<keyword evidence="4" id="KW-1185">Reference proteome</keyword>
<feature type="compositionally biased region" description="Gly residues" evidence="1">
    <location>
        <begin position="65"/>
        <end position="80"/>
    </location>
</feature>
<evidence type="ECO:0000256" key="1">
    <source>
        <dbReference type="SAM" id="MobiDB-lite"/>
    </source>
</evidence>
<organism evidence="3 4">
    <name type="scientific">Kineosphaera limosa NBRC 100340</name>
    <dbReference type="NCBI Taxonomy" id="1184609"/>
    <lineage>
        <taxon>Bacteria</taxon>
        <taxon>Bacillati</taxon>
        <taxon>Actinomycetota</taxon>
        <taxon>Actinomycetes</taxon>
        <taxon>Micrococcales</taxon>
        <taxon>Dermatophilaceae</taxon>
        <taxon>Kineosphaera</taxon>
    </lineage>
</organism>
<sequence length="288" mass="29325">MTWSPTQRRLLAAVAAPAGALLLASCSALGLQAPVATPGVTTPLGAPTVETLEPQTPTQIPSPTGAGGQQSAGTMPGGNGMAQVLVLGDEAVPPGWVDATPRETGGYRMSVCGVDLEPTSPLDGAQRRWQLSANGRFLEQHVRVYTGGTAAAVVANLQRAIPSCTSYTTRDGGGTATYRVERLRVAGAGADIVAWRQKLTLPRAVPQSTQAPTAPASPTSPTALPTAAATTAAAPTTAVEPAQSHELIQDVAVTRRGSSVVLLASYSIDQAPQADVLATAVKALGPQR</sequence>
<accession>K6WXB8</accession>
<reference evidence="3 4" key="1">
    <citation type="submission" date="2012-08" db="EMBL/GenBank/DDBJ databases">
        <title>Whole genome shotgun sequence of Kineosphaera limosa NBRC 100340.</title>
        <authorList>
            <person name="Yoshida I."/>
            <person name="Isaki S."/>
            <person name="Hosoyama A."/>
            <person name="Tsuchikane K."/>
            <person name="Katsumata H."/>
            <person name="Ando Y."/>
            <person name="Ohji S."/>
            <person name="Hamada M."/>
            <person name="Tamura T."/>
            <person name="Yamazoe A."/>
            <person name="Yamazaki S."/>
            <person name="Fujita N."/>
        </authorList>
    </citation>
    <scope>NUCLEOTIDE SEQUENCE [LARGE SCALE GENOMIC DNA]</scope>
    <source>
        <strain evidence="3 4">NBRC 100340</strain>
    </source>
</reference>
<keyword evidence="2" id="KW-0732">Signal</keyword>
<dbReference type="OrthoDB" id="4866342at2"/>
<name>K6WXB8_9MICO</name>